<feature type="region of interest" description="Disordered" evidence="1">
    <location>
        <begin position="1"/>
        <end position="66"/>
    </location>
</feature>
<dbReference type="PANTHER" id="PTHR23322">
    <property type="entry name" value="FAS-ASSOCIATED PROTEIN"/>
    <property type="match status" value="1"/>
</dbReference>
<protein>
    <recommendedName>
        <fullName evidence="2">UAS domain-containing protein</fullName>
    </recommendedName>
</protein>
<name>A0A818ZJ60_9BILA</name>
<feature type="compositionally biased region" description="Polar residues" evidence="1">
    <location>
        <begin position="9"/>
        <end position="33"/>
    </location>
</feature>
<gene>
    <name evidence="3" type="ORF">OVN521_LOCUS1892</name>
</gene>
<dbReference type="InterPro" id="IPR036249">
    <property type="entry name" value="Thioredoxin-like_sf"/>
</dbReference>
<keyword evidence="4" id="KW-1185">Reference proteome</keyword>
<dbReference type="PANTHER" id="PTHR23322:SF96">
    <property type="entry name" value="FAS-ASSOCIATED FACTOR 1"/>
    <property type="match status" value="1"/>
</dbReference>
<dbReference type="Pfam" id="PF21021">
    <property type="entry name" value="FAF1"/>
    <property type="match status" value="1"/>
</dbReference>
<comment type="caution">
    <text evidence="3">The sequence shown here is derived from an EMBL/GenBank/DDBJ whole genome shotgun (WGS) entry which is preliminary data.</text>
</comment>
<dbReference type="SMART" id="SM00594">
    <property type="entry name" value="UAS"/>
    <property type="match status" value="1"/>
</dbReference>
<dbReference type="InterPro" id="IPR006577">
    <property type="entry name" value="UAS"/>
</dbReference>
<proteinExistence type="predicted"/>
<dbReference type="AlphaFoldDB" id="A0A818ZJ60"/>
<feature type="region of interest" description="Disordered" evidence="1">
    <location>
        <begin position="517"/>
        <end position="548"/>
    </location>
</feature>
<dbReference type="GO" id="GO:0043130">
    <property type="term" value="F:ubiquitin binding"/>
    <property type="evidence" value="ECO:0007669"/>
    <property type="project" value="TreeGrafter"/>
</dbReference>
<accession>A0A818ZJ60</accession>
<dbReference type="GO" id="GO:0036503">
    <property type="term" value="P:ERAD pathway"/>
    <property type="evidence" value="ECO:0007669"/>
    <property type="project" value="TreeGrafter"/>
</dbReference>
<reference evidence="3" key="1">
    <citation type="submission" date="2021-02" db="EMBL/GenBank/DDBJ databases">
        <authorList>
            <person name="Nowell W R."/>
        </authorList>
    </citation>
    <scope>NUCLEOTIDE SEQUENCE</scope>
</reference>
<feature type="compositionally biased region" description="Polar residues" evidence="1">
    <location>
        <begin position="49"/>
        <end position="66"/>
    </location>
</feature>
<feature type="compositionally biased region" description="Basic and acidic residues" evidence="1">
    <location>
        <begin position="517"/>
        <end position="526"/>
    </location>
</feature>
<evidence type="ECO:0000259" key="2">
    <source>
        <dbReference type="SMART" id="SM00594"/>
    </source>
</evidence>
<dbReference type="Gene3D" id="3.40.30.10">
    <property type="entry name" value="Glutaredoxin"/>
    <property type="match status" value="1"/>
</dbReference>
<sequence>MGNICPWCRNSNDSEPSNNYGDDPAISTSQRSLIPSDANDRTPLLSKPGSHNQYHSSVPTGLLSTSTTIEPSSLLSNIVPPPPPPPPLLNDNHTDLATTKFPSNETAESSMAVIVERMLPDLIDVGGWGGGAHQNIMNIRNSNAQNDYLKQILCKSLQSTRISALPDAGASNLSSLLSSRPISSDLCHFVAHTANELSRLLIDEIKIVHKEDLVYSSDIEQGDASYTSDKNNFTTDEEFFNELMEVPPEFEDHLIPDDCKDEVKGLEHLIKCLDFRFNAYPAVFMGTFKQAVQETFSSKEINDRRPCLLYVNNDKSVYSNLFCKQLLCNEKMIDYLMNNYVLWAWDVTFKSNEQMLNHICQTIFPSWSHNKQFDSNSLDEYPLLIGIYRDINGNFSFDRLIEGSTKQQNLDEFLASLMEFKDKFTLSERQFEKAKEEAKQQMLASLFQARHVPNRQKHAHDREYARSMSMHAHAGYDEKASRRHVQFRRLLSSGMDARTNPADIFFNDPPTKEELMHVFDQFRRDSDDADDEDDERTPTVDLPAPKFP</sequence>
<evidence type="ECO:0000313" key="3">
    <source>
        <dbReference type="EMBL" id="CAF3764746.1"/>
    </source>
</evidence>
<dbReference type="InterPro" id="IPR050730">
    <property type="entry name" value="UBX_domain-protein"/>
</dbReference>
<feature type="domain" description="UAS" evidence="2">
    <location>
        <begin position="268"/>
        <end position="415"/>
    </location>
</feature>
<dbReference type="GO" id="GO:0005634">
    <property type="term" value="C:nucleus"/>
    <property type="evidence" value="ECO:0007669"/>
    <property type="project" value="TreeGrafter"/>
</dbReference>
<dbReference type="InterPro" id="IPR049483">
    <property type="entry name" value="FAF1_2-like_UAS"/>
</dbReference>
<organism evidence="3 4">
    <name type="scientific">Rotaria magnacalcarata</name>
    <dbReference type="NCBI Taxonomy" id="392030"/>
    <lineage>
        <taxon>Eukaryota</taxon>
        <taxon>Metazoa</taxon>
        <taxon>Spiralia</taxon>
        <taxon>Gnathifera</taxon>
        <taxon>Rotifera</taxon>
        <taxon>Eurotatoria</taxon>
        <taxon>Bdelloidea</taxon>
        <taxon>Philodinida</taxon>
        <taxon>Philodinidae</taxon>
        <taxon>Rotaria</taxon>
    </lineage>
</organism>
<dbReference type="GO" id="GO:0005783">
    <property type="term" value="C:endoplasmic reticulum"/>
    <property type="evidence" value="ECO:0007669"/>
    <property type="project" value="TreeGrafter"/>
</dbReference>
<dbReference type="EMBL" id="CAJOBG010000138">
    <property type="protein sequence ID" value="CAF3764746.1"/>
    <property type="molecule type" value="Genomic_DNA"/>
</dbReference>
<dbReference type="SUPFAM" id="SSF52833">
    <property type="entry name" value="Thioredoxin-like"/>
    <property type="match status" value="1"/>
</dbReference>
<dbReference type="Proteomes" id="UP000663866">
    <property type="component" value="Unassembled WGS sequence"/>
</dbReference>
<evidence type="ECO:0000313" key="4">
    <source>
        <dbReference type="Proteomes" id="UP000663866"/>
    </source>
</evidence>
<evidence type="ECO:0000256" key="1">
    <source>
        <dbReference type="SAM" id="MobiDB-lite"/>
    </source>
</evidence>